<accession>A0A0D9V1R9</accession>
<dbReference type="InterPro" id="IPR022059">
    <property type="entry name" value="DUF3615"/>
</dbReference>
<dbReference type="Gramene" id="LPERR01G16130.1">
    <property type="protein sequence ID" value="LPERR01G16130.1"/>
    <property type="gene ID" value="LPERR01G16130"/>
</dbReference>
<evidence type="ECO:0000313" key="2">
    <source>
        <dbReference type="EnsemblPlants" id="LPERR01G16130.1"/>
    </source>
</evidence>
<reference evidence="3" key="2">
    <citation type="submission" date="2013-12" db="EMBL/GenBank/DDBJ databases">
        <authorList>
            <person name="Yu Y."/>
            <person name="Lee S."/>
            <person name="de Baynast K."/>
            <person name="Wissotski M."/>
            <person name="Liu L."/>
            <person name="Talag J."/>
            <person name="Goicoechea J."/>
            <person name="Angelova A."/>
            <person name="Jetty R."/>
            <person name="Kudrna D."/>
            <person name="Golser W."/>
            <person name="Rivera L."/>
            <person name="Zhang J."/>
            <person name="Wing R."/>
        </authorList>
    </citation>
    <scope>NUCLEOTIDE SEQUENCE</scope>
</reference>
<reference evidence="2 3" key="1">
    <citation type="submission" date="2012-08" db="EMBL/GenBank/DDBJ databases">
        <title>Oryza genome evolution.</title>
        <authorList>
            <person name="Wing R.A."/>
        </authorList>
    </citation>
    <scope>NUCLEOTIDE SEQUENCE</scope>
</reference>
<dbReference type="AlphaFoldDB" id="A0A0D9V1R9"/>
<sequence>MAIFPTTPCGWQQRQSEYLAECALRHYNDDPANEVKYDLVSATFSSYIDGGYAFYGHVNFFARPRPASTQMQQAADPRFFFAELRQREDMIATCVVSLDGDDEIQHDPQPECCSGDQPCDGIIKHPKGWVSSMF</sequence>
<dbReference type="HOGENOM" id="CLU_1899207_0_0_1"/>
<name>A0A0D9V1R9_9ORYZ</name>
<protein>
    <recommendedName>
        <fullName evidence="1">DUF3615 domain-containing protein</fullName>
    </recommendedName>
</protein>
<dbReference type="Pfam" id="PF12274">
    <property type="entry name" value="DUF3615"/>
    <property type="match status" value="1"/>
</dbReference>
<dbReference type="EnsemblPlants" id="LPERR01G16130.1">
    <property type="protein sequence ID" value="LPERR01G16130.1"/>
    <property type="gene ID" value="LPERR01G16130"/>
</dbReference>
<dbReference type="Proteomes" id="UP000032180">
    <property type="component" value="Chromosome 1"/>
</dbReference>
<dbReference type="PANTHER" id="PTHR34710:SF20">
    <property type="entry name" value="OS10G0550200 PROTEIN"/>
    <property type="match status" value="1"/>
</dbReference>
<evidence type="ECO:0000259" key="1">
    <source>
        <dbReference type="Pfam" id="PF12274"/>
    </source>
</evidence>
<keyword evidence="3" id="KW-1185">Reference proteome</keyword>
<proteinExistence type="predicted"/>
<evidence type="ECO:0000313" key="3">
    <source>
        <dbReference type="Proteomes" id="UP000032180"/>
    </source>
</evidence>
<dbReference type="PANTHER" id="PTHR34710">
    <property type="entry name" value="OS03G0834100 PROTEIN"/>
    <property type="match status" value="1"/>
</dbReference>
<reference evidence="2" key="3">
    <citation type="submission" date="2015-04" db="UniProtKB">
        <authorList>
            <consortium name="EnsemblPlants"/>
        </authorList>
    </citation>
    <scope>IDENTIFICATION</scope>
</reference>
<feature type="domain" description="DUF3615" evidence="1">
    <location>
        <begin position="20"/>
        <end position="126"/>
    </location>
</feature>
<organism evidence="2 3">
    <name type="scientific">Leersia perrieri</name>
    <dbReference type="NCBI Taxonomy" id="77586"/>
    <lineage>
        <taxon>Eukaryota</taxon>
        <taxon>Viridiplantae</taxon>
        <taxon>Streptophyta</taxon>
        <taxon>Embryophyta</taxon>
        <taxon>Tracheophyta</taxon>
        <taxon>Spermatophyta</taxon>
        <taxon>Magnoliopsida</taxon>
        <taxon>Liliopsida</taxon>
        <taxon>Poales</taxon>
        <taxon>Poaceae</taxon>
        <taxon>BOP clade</taxon>
        <taxon>Oryzoideae</taxon>
        <taxon>Oryzeae</taxon>
        <taxon>Oryzinae</taxon>
        <taxon>Leersia</taxon>
    </lineage>
</organism>